<dbReference type="STRING" id="756272.Plabr_1402"/>
<protein>
    <submittedName>
        <fullName evidence="2">Uncharacterized protein</fullName>
    </submittedName>
</protein>
<dbReference type="EMBL" id="CP002546">
    <property type="protein sequence ID" value="ADY59014.1"/>
    <property type="molecule type" value="Genomic_DNA"/>
</dbReference>
<organism evidence="2 3">
    <name type="scientific">Rubinisphaera brasiliensis (strain ATCC 49424 / DSM 5305 / JCM 21570 / IAM 15109 / NBRC 103401 / IFAM 1448)</name>
    <name type="common">Planctomyces brasiliensis</name>
    <dbReference type="NCBI Taxonomy" id="756272"/>
    <lineage>
        <taxon>Bacteria</taxon>
        <taxon>Pseudomonadati</taxon>
        <taxon>Planctomycetota</taxon>
        <taxon>Planctomycetia</taxon>
        <taxon>Planctomycetales</taxon>
        <taxon>Planctomycetaceae</taxon>
        <taxon>Rubinisphaera</taxon>
    </lineage>
</organism>
<evidence type="ECO:0000313" key="3">
    <source>
        <dbReference type="Proteomes" id="UP000006860"/>
    </source>
</evidence>
<keyword evidence="1" id="KW-1133">Transmembrane helix</keyword>
<dbReference type="Proteomes" id="UP000006860">
    <property type="component" value="Chromosome"/>
</dbReference>
<gene>
    <name evidence="2" type="ordered locus">Plabr_1402</name>
</gene>
<proteinExistence type="predicted"/>
<name>F0SPQ5_RUBBR</name>
<keyword evidence="1" id="KW-0472">Membrane</keyword>
<keyword evidence="3" id="KW-1185">Reference proteome</keyword>
<feature type="transmembrane region" description="Helical" evidence="1">
    <location>
        <begin position="72"/>
        <end position="91"/>
    </location>
</feature>
<feature type="transmembrane region" description="Helical" evidence="1">
    <location>
        <begin position="29"/>
        <end position="52"/>
    </location>
</feature>
<evidence type="ECO:0000256" key="1">
    <source>
        <dbReference type="SAM" id="Phobius"/>
    </source>
</evidence>
<reference evidence="3" key="1">
    <citation type="submission" date="2011-02" db="EMBL/GenBank/DDBJ databases">
        <title>The complete genome of Planctomyces brasiliensis DSM 5305.</title>
        <authorList>
            <person name="Lucas S."/>
            <person name="Copeland A."/>
            <person name="Lapidus A."/>
            <person name="Bruce D."/>
            <person name="Goodwin L."/>
            <person name="Pitluck S."/>
            <person name="Kyrpides N."/>
            <person name="Mavromatis K."/>
            <person name="Pagani I."/>
            <person name="Ivanova N."/>
            <person name="Ovchinnikova G."/>
            <person name="Lu M."/>
            <person name="Detter J.C."/>
            <person name="Han C."/>
            <person name="Land M."/>
            <person name="Hauser L."/>
            <person name="Markowitz V."/>
            <person name="Cheng J.-F."/>
            <person name="Hugenholtz P."/>
            <person name="Woyke T."/>
            <person name="Wu D."/>
            <person name="Tindall B."/>
            <person name="Pomrenke H.G."/>
            <person name="Brambilla E."/>
            <person name="Klenk H.-P."/>
            <person name="Eisen J.A."/>
        </authorList>
    </citation>
    <scope>NUCLEOTIDE SEQUENCE [LARGE SCALE GENOMIC DNA]</scope>
    <source>
        <strain evidence="3">ATCC 49424 / DSM 5305 / JCM 21570 / NBRC 103401 / IFAM 1448</strain>
    </source>
</reference>
<accession>F0SPQ5</accession>
<dbReference type="AlphaFoldDB" id="F0SPQ5"/>
<dbReference type="HOGENOM" id="CLU_1936559_0_0_0"/>
<sequence>MVYVNFNLIGVGTATPMMVGSAATPRSQLIAVSTGVVVTAVAFLSICGLIILSRKEVKGLTDTKRFRQLARVMTITYTLLLAVALLSAVLFRSPFPILLSFFVLANLAVTLEVCNRPRVEEPSNARSLQE</sequence>
<keyword evidence="1" id="KW-0812">Transmembrane</keyword>
<dbReference type="KEGG" id="pbs:Plabr_1402"/>
<evidence type="ECO:0000313" key="2">
    <source>
        <dbReference type="EMBL" id="ADY59014.1"/>
    </source>
</evidence>